<evidence type="ECO:0000313" key="18">
    <source>
        <dbReference type="Proteomes" id="UP001219037"/>
    </source>
</evidence>
<dbReference type="InterPro" id="IPR006091">
    <property type="entry name" value="Acyl-CoA_Oxase/DH_mid-dom"/>
</dbReference>
<dbReference type="Pfam" id="PF02771">
    <property type="entry name" value="Acyl-CoA_dh_N"/>
    <property type="match status" value="1"/>
</dbReference>
<proteinExistence type="inferred from homology"/>
<evidence type="ECO:0000259" key="15">
    <source>
        <dbReference type="Pfam" id="PF02771"/>
    </source>
</evidence>
<dbReference type="Gene3D" id="2.40.110.10">
    <property type="entry name" value="Butyryl-CoA Dehydrogenase, subunit A, domain 2"/>
    <property type="match status" value="1"/>
</dbReference>
<evidence type="ECO:0000259" key="14">
    <source>
        <dbReference type="Pfam" id="PF02770"/>
    </source>
</evidence>
<comment type="catalytic activity">
    <reaction evidence="11">
        <text>dibenzothiophene + FMNH2 + O2 = dibenzothiophene 5-oxide + FMN + H2O + H(+)</text>
        <dbReference type="Rhea" id="RHEA:49076"/>
        <dbReference type="ChEBI" id="CHEBI:15377"/>
        <dbReference type="ChEBI" id="CHEBI:15378"/>
        <dbReference type="ChEBI" id="CHEBI:15379"/>
        <dbReference type="ChEBI" id="CHEBI:23681"/>
        <dbReference type="ChEBI" id="CHEBI:23683"/>
        <dbReference type="ChEBI" id="CHEBI:57618"/>
        <dbReference type="ChEBI" id="CHEBI:58210"/>
    </reaction>
</comment>
<evidence type="ECO:0000256" key="5">
    <source>
        <dbReference type="ARBA" id="ARBA00023002"/>
    </source>
</evidence>
<dbReference type="EMBL" id="CP121252">
    <property type="protein sequence ID" value="WFP17133.1"/>
    <property type="molecule type" value="Genomic_DNA"/>
</dbReference>
<evidence type="ECO:0000256" key="13">
    <source>
        <dbReference type="ARBA" id="ARBA00049456"/>
    </source>
</evidence>
<keyword evidence="3" id="KW-0288">FMN</keyword>
<dbReference type="PIRSF" id="PIRSF016578">
    <property type="entry name" value="HsaA"/>
    <property type="match status" value="1"/>
</dbReference>
<dbReference type="Gene3D" id="1.10.540.10">
    <property type="entry name" value="Acyl-CoA dehydrogenase/oxidase, N-terminal domain"/>
    <property type="match status" value="1"/>
</dbReference>
<dbReference type="SUPFAM" id="SSF56645">
    <property type="entry name" value="Acyl-CoA dehydrogenase NM domain-like"/>
    <property type="match status" value="1"/>
</dbReference>
<evidence type="ECO:0000256" key="7">
    <source>
        <dbReference type="ARBA" id="ARBA00034307"/>
    </source>
</evidence>
<dbReference type="InterPro" id="IPR013786">
    <property type="entry name" value="AcylCoA_DH/ox_N"/>
</dbReference>
<comment type="catalytic activity">
    <reaction evidence="13">
        <text>dibenzothiophene + 2 FMNH2 + 2 O2 = dibenzothiophene 5,5-dioxide + 2 FMN + 2 H2O + 2 H(+)</text>
        <dbReference type="Rhea" id="RHEA:49072"/>
        <dbReference type="ChEBI" id="CHEBI:15377"/>
        <dbReference type="ChEBI" id="CHEBI:15378"/>
        <dbReference type="ChEBI" id="CHEBI:15379"/>
        <dbReference type="ChEBI" id="CHEBI:23681"/>
        <dbReference type="ChEBI" id="CHEBI:57618"/>
        <dbReference type="ChEBI" id="CHEBI:58210"/>
        <dbReference type="ChEBI" id="CHEBI:90356"/>
        <dbReference type="EC" id="1.14.14.21"/>
    </reaction>
</comment>
<keyword evidence="4" id="KW-0547">Nucleotide-binding</keyword>
<dbReference type="Gene3D" id="1.20.140.10">
    <property type="entry name" value="Butyryl-CoA Dehydrogenase, subunit A, domain 3"/>
    <property type="match status" value="1"/>
</dbReference>
<evidence type="ECO:0000256" key="1">
    <source>
        <dbReference type="ARBA" id="ARBA00004496"/>
    </source>
</evidence>
<dbReference type="SUPFAM" id="SSF47203">
    <property type="entry name" value="Acyl-CoA dehydrogenase C-terminal domain-like"/>
    <property type="match status" value="1"/>
</dbReference>
<comment type="pathway">
    <text evidence="7">Sulfur metabolism; dibenzothiophene degradation.</text>
</comment>
<keyword evidence="5" id="KW-0560">Oxidoreductase</keyword>
<reference evidence="17 18" key="1">
    <citation type="submission" date="2023-04" db="EMBL/GenBank/DDBJ databases">
        <title>Funneling lignin-derived compounds into biodiesel using alkali-halophilic Citricoccus sp. P2.</title>
        <authorList>
            <person name="Luo C.-B."/>
        </authorList>
    </citation>
    <scope>NUCLEOTIDE SEQUENCE [LARGE SCALE GENOMIC DNA]</scope>
    <source>
        <strain evidence="17 18">P2</strain>
    </source>
</reference>
<keyword evidence="6" id="KW-0503">Monooxygenase</keyword>
<dbReference type="InterPro" id="IPR009100">
    <property type="entry name" value="AcylCoA_DH/oxidase_NM_dom_sf"/>
</dbReference>
<protein>
    <recommendedName>
        <fullName evidence="10">Dibenzothiophene monooxygenase</fullName>
        <ecNumber evidence="9">1.14.14.21</ecNumber>
    </recommendedName>
</protein>
<dbReference type="RefSeq" id="WP_278158435.1">
    <property type="nucleotide sequence ID" value="NZ_CP121252.1"/>
</dbReference>
<dbReference type="Pfam" id="PF02770">
    <property type="entry name" value="Acyl-CoA_dh_M"/>
    <property type="match status" value="1"/>
</dbReference>
<evidence type="ECO:0000256" key="9">
    <source>
        <dbReference type="ARBA" id="ARBA00034328"/>
    </source>
</evidence>
<feature type="domain" description="Acyl-CoA dehydrogenase/oxidase N-terminal" evidence="15">
    <location>
        <begin position="27"/>
        <end position="125"/>
    </location>
</feature>
<keyword evidence="2" id="KW-0285">Flavoprotein</keyword>
<feature type="domain" description="Acyl-CoA dehydrogenase C-terminal" evidence="16">
    <location>
        <begin position="255"/>
        <end position="393"/>
    </location>
</feature>
<name>A0ABY8H917_9MICC</name>
<evidence type="ECO:0000256" key="4">
    <source>
        <dbReference type="ARBA" id="ARBA00022741"/>
    </source>
</evidence>
<dbReference type="PANTHER" id="PTHR43884">
    <property type="entry name" value="ACYL-COA DEHYDROGENASE"/>
    <property type="match status" value="1"/>
</dbReference>
<evidence type="ECO:0000256" key="6">
    <source>
        <dbReference type="ARBA" id="ARBA00023033"/>
    </source>
</evidence>
<evidence type="ECO:0000256" key="10">
    <source>
        <dbReference type="ARBA" id="ARBA00034345"/>
    </source>
</evidence>
<accession>A0ABY8H917</accession>
<dbReference type="PANTHER" id="PTHR43884:SF12">
    <property type="entry name" value="ISOVALERYL-COA DEHYDROGENASE, MITOCHONDRIAL-RELATED"/>
    <property type="match status" value="1"/>
</dbReference>
<organism evidence="17 18">
    <name type="scientific">Citricoccus muralis</name>
    <dbReference type="NCBI Taxonomy" id="169134"/>
    <lineage>
        <taxon>Bacteria</taxon>
        <taxon>Bacillati</taxon>
        <taxon>Actinomycetota</taxon>
        <taxon>Actinomycetes</taxon>
        <taxon>Micrococcales</taxon>
        <taxon>Micrococcaceae</taxon>
        <taxon>Citricoccus</taxon>
    </lineage>
</organism>
<dbReference type="Proteomes" id="UP001219037">
    <property type="component" value="Chromosome"/>
</dbReference>
<evidence type="ECO:0000313" key="17">
    <source>
        <dbReference type="EMBL" id="WFP17133.1"/>
    </source>
</evidence>
<dbReference type="InterPro" id="IPR037069">
    <property type="entry name" value="AcylCoA_DH/ox_N_sf"/>
</dbReference>
<evidence type="ECO:0000256" key="8">
    <source>
        <dbReference type="ARBA" id="ARBA00034317"/>
    </source>
</evidence>
<feature type="domain" description="Acyl-CoA oxidase/dehydrogenase middle" evidence="14">
    <location>
        <begin position="131"/>
        <end position="222"/>
    </location>
</feature>
<sequence>MTTTRELGTQPDRVRAAHQKLAPVFDQIAATAVSREAAGELDRDAVHALRDAGYTRLRVPEEYGGAGLSFEEASWFLVALGRADSNLAQALRAHWLHVEDVLSRPADDPATPEFRDRWLRRIGEGAIVGNALTERGNVRGQTVTRLHTTERRDAEGYPVRVLTGEKFYSTGAAYADWILVSATDDDGQPVSAAVPSTAPGITIVDDWDGFGQQLTASGTTRFASTPVPHADIAPPGDGPDSGGRVAFGQALAQYVHLAVLTGIGQAVVEEGAGYVRSRTRGFSHGAAELPGQDPQVLHVVGHASSQIFGARAAFAAILPELARQLQAESDGRILPEIDVDRLYLSVYQAQQVIAPAVLATATAIFEVGGASAASASRGLDRHWRNARVLASHNPLIYRARIIGDWEVNATPVERSYTVGTPGQQQ</sequence>
<keyword evidence="18" id="KW-1185">Reference proteome</keyword>
<evidence type="ECO:0000256" key="2">
    <source>
        <dbReference type="ARBA" id="ARBA00022630"/>
    </source>
</evidence>
<dbReference type="InterPro" id="IPR013107">
    <property type="entry name" value="Acyl-CoA_DH_C"/>
</dbReference>
<dbReference type="Pfam" id="PF08028">
    <property type="entry name" value="Acyl-CoA_dh_2"/>
    <property type="match status" value="1"/>
</dbReference>
<dbReference type="InterPro" id="IPR036250">
    <property type="entry name" value="AcylCo_DH-like_C"/>
</dbReference>
<evidence type="ECO:0000259" key="16">
    <source>
        <dbReference type="Pfam" id="PF08028"/>
    </source>
</evidence>
<comment type="subcellular location">
    <subcellularLocation>
        <location evidence="1">Cytoplasm</location>
    </subcellularLocation>
</comment>
<evidence type="ECO:0000256" key="12">
    <source>
        <dbReference type="ARBA" id="ARBA00048445"/>
    </source>
</evidence>
<dbReference type="InterPro" id="IPR046373">
    <property type="entry name" value="Acyl-CoA_Oxase/DH_mid-dom_sf"/>
</dbReference>
<comment type="catalytic activity">
    <reaction evidence="12">
        <text>dibenzothiophene 5-oxide + FMNH2 + O2 = dibenzothiophene 5,5-dioxide + FMN + H2O + H(+)</text>
        <dbReference type="Rhea" id="RHEA:49080"/>
        <dbReference type="ChEBI" id="CHEBI:15377"/>
        <dbReference type="ChEBI" id="CHEBI:15378"/>
        <dbReference type="ChEBI" id="CHEBI:15379"/>
        <dbReference type="ChEBI" id="CHEBI:23683"/>
        <dbReference type="ChEBI" id="CHEBI:57618"/>
        <dbReference type="ChEBI" id="CHEBI:58210"/>
        <dbReference type="ChEBI" id="CHEBI:90356"/>
    </reaction>
</comment>
<gene>
    <name evidence="17" type="ORF">P8192_03125</name>
</gene>
<dbReference type="EC" id="1.14.14.21" evidence="9"/>
<evidence type="ECO:0000256" key="11">
    <source>
        <dbReference type="ARBA" id="ARBA00047859"/>
    </source>
</evidence>
<evidence type="ECO:0000256" key="3">
    <source>
        <dbReference type="ARBA" id="ARBA00022643"/>
    </source>
</evidence>
<comment type="similarity">
    <text evidence="8">Belongs to the DszC flavin monooxygenase family.</text>
</comment>